<protein>
    <submittedName>
        <fullName evidence="3">Immunoevasive protein-1</fullName>
    </submittedName>
</protein>
<dbReference type="AlphaFoldDB" id="Q8WTN8"/>
<proteinExistence type="evidence at transcript level"/>
<dbReference type="Pfam" id="PF01683">
    <property type="entry name" value="EB"/>
    <property type="match status" value="1"/>
</dbReference>
<feature type="chain" id="PRO_5004317673" evidence="1">
    <location>
        <begin position="27"/>
        <end position="278"/>
    </location>
</feature>
<keyword evidence="1" id="KW-0732">Signal</keyword>
<name>Q8WTN8_COTKA</name>
<evidence type="ECO:0000259" key="2">
    <source>
        <dbReference type="Pfam" id="PF01683"/>
    </source>
</evidence>
<dbReference type="PANTHER" id="PTHR39069:SF8">
    <property type="entry name" value="FI17111P1"/>
    <property type="match status" value="1"/>
</dbReference>
<reference evidence="3" key="1">
    <citation type="submission" date="2001-11" db="EMBL/GenBank/DDBJ databases">
        <title>Detailed characterization of polydnavirus envelope proteins in the endoparasitoid wasp.</title>
        <authorList>
            <person name="Tanaka K."/>
            <person name="Matsumoto H."/>
            <person name="Hayakawa Y."/>
        </authorList>
    </citation>
    <scope>NUCLEOTIDE SEQUENCE</scope>
</reference>
<dbReference type="EMBL" id="AB074136">
    <property type="protein sequence ID" value="BAB72014.1"/>
    <property type="molecule type" value="mRNA"/>
</dbReference>
<evidence type="ECO:0000256" key="1">
    <source>
        <dbReference type="SAM" id="SignalP"/>
    </source>
</evidence>
<accession>Q8WTN8</accession>
<feature type="domain" description="EB" evidence="2">
    <location>
        <begin position="120"/>
        <end position="173"/>
    </location>
</feature>
<evidence type="ECO:0000313" key="3">
    <source>
        <dbReference type="EMBL" id="BAB72014.1"/>
    </source>
</evidence>
<dbReference type="InterPro" id="IPR006149">
    <property type="entry name" value="EB_dom"/>
</dbReference>
<organism evidence="3">
    <name type="scientific">Cotesia kariyai</name>
    <name type="common">Parasitic wasp</name>
    <dbReference type="NCBI Taxonomy" id="178385"/>
    <lineage>
        <taxon>Eukaryota</taxon>
        <taxon>Metazoa</taxon>
        <taxon>Ecdysozoa</taxon>
        <taxon>Arthropoda</taxon>
        <taxon>Hexapoda</taxon>
        <taxon>Insecta</taxon>
        <taxon>Pterygota</taxon>
        <taxon>Neoptera</taxon>
        <taxon>Endopterygota</taxon>
        <taxon>Hymenoptera</taxon>
        <taxon>Apocrita</taxon>
        <taxon>Ichneumonoidea</taxon>
        <taxon>Braconidae</taxon>
        <taxon>Microgastrinae</taxon>
        <taxon>Cotesia</taxon>
    </lineage>
</organism>
<gene>
    <name evidence="3" type="primary">iep-1</name>
</gene>
<feature type="signal peptide" evidence="1">
    <location>
        <begin position="1"/>
        <end position="26"/>
    </location>
</feature>
<sequence>MIFSDGNKMYTYIIILLLTAGLSVLSISVENVCTTGIFLDSGECVPYATKPDDSCNKTFLQCEHIRNTYCHENKTCSCRYGFRLINANCMPGLGSQCNGSNSLDQCTMANSVCDKNICKCQSNYIQIMDQCLNLATDLNNDCAYDDQCSKENTHCFGGKCQCKPGFYQKGKTCSAGLYSPCDTKENTCTGTNQKCSKNFCMCDDDFYAHNGNCNAVIKEFNATCNHHLACKIENTICLNNRCQCIFQYTWNDGKCISATTTTITSTTTTTTTTKKPGR</sequence>
<dbReference type="PANTHER" id="PTHR39069">
    <property type="entry name" value="ECDYSONE-INDUCIBLE GENE E1, ISOFORM A"/>
    <property type="match status" value="1"/>
</dbReference>